<dbReference type="EC" id="2.4.1.-" evidence="12"/>
<dbReference type="InterPro" id="IPR055270">
    <property type="entry name" value="Glyco_tran_10_C"/>
</dbReference>
<dbReference type="Proteomes" id="UP000887567">
    <property type="component" value="Unplaced"/>
</dbReference>
<dbReference type="Pfam" id="PF17039">
    <property type="entry name" value="Glyco_tran_10_N"/>
    <property type="match status" value="1"/>
</dbReference>
<evidence type="ECO:0000256" key="5">
    <source>
        <dbReference type="ARBA" id="ARBA00022679"/>
    </source>
</evidence>
<keyword evidence="7" id="KW-0735">Signal-anchor</keyword>
<evidence type="ECO:0000256" key="12">
    <source>
        <dbReference type="RuleBase" id="RU003832"/>
    </source>
</evidence>
<feature type="domain" description="Fucosyltransferase C-terminal" evidence="13">
    <location>
        <begin position="188"/>
        <end position="365"/>
    </location>
</feature>
<dbReference type="InterPro" id="IPR031481">
    <property type="entry name" value="Glyco_tran_10_N"/>
</dbReference>
<dbReference type="Pfam" id="PF00852">
    <property type="entry name" value="Glyco_transf_10"/>
    <property type="match status" value="1"/>
</dbReference>
<dbReference type="GO" id="GO:0032580">
    <property type="term" value="C:Golgi cisterna membrane"/>
    <property type="evidence" value="ECO:0007669"/>
    <property type="project" value="UniProtKB-SubCell"/>
</dbReference>
<protein>
    <recommendedName>
        <fullName evidence="12">Fucosyltransferase</fullName>
        <ecNumber evidence="12">2.4.1.-</ecNumber>
    </recommendedName>
</protein>
<evidence type="ECO:0000256" key="8">
    <source>
        <dbReference type="ARBA" id="ARBA00022989"/>
    </source>
</evidence>
<evidence type="ECO:0000256" key="1">
    <source>
        <dbReference type="ARBA" id="ARBA00004323"/>
    </source>
</evidence>
<dbReference type="Gene3D" id="3.40.50.11660">
    <property type="entry name" value="Glycosyl transferase family 10, C-terminal domain"/>
    <property type="match status" value="1"/>
</dbReference>
<name>A0A913YB12_EXADI</name>
<dbReference type="InterPro" id="IPR001503">
    <property type="entry name" value="Glyco_trans_10"/>
</dbReference>
<dbReference type="EnsemblMetazoa" id="XM_021061309.2">
    <property type="protein sequence ID" value="XP_020916968.1"/>
    <property type="gene ID" value="LOC110254327"/>
</dbReference>
<dbReference type="KEGG" id="epa:110254327"/>
<keyword evidence="10" id="KW-0472">Membrane</keyword>
<accession>A0A913YB12</accession>
<evidence type="ECO:0000256" key="10">
    <source>
        <dbReference type="ARBA" id="ARBA00023136"/>
    </source>
</evidence>
<dbReference type="PANTHER" id="PTHR48438">
    <property type="entry name" value="ALPHA-(1,3)-FUCOSYLTRANSFERASE C-RELATED"/>
    <property type="match status" value="1"/>
</dbReference>
<evidence type="ECO:0000256" key="11">
    <source>
        <dbReference type="ARBA" id="ARBA00023180"/>
    </source>
</evidence>
<evidence type="ECO:0000256" key="7">
    <source>
        <dbReference type="ARBA" id="ARBA00022968"/>
    </source>
</evidence>
<comment type="similarity">
    <text evidence="3 12">Belongs to the glycosyltransferase 10 family.</text>
</comment>
<proteinExistence type="inferred from homology"/>
<organism evidence="15 16">
    <name type="scientific">Exaiptasia diaphana</name>
    <name type="common">Tropical sea anemone</name>
    <name type="synonym">Aiptasia pulchella</name>
    <dbReference type="NCBI Taxonomy" id="2652724"/>
    <lineage>
        <taxon>Eukaryota</taxon>
        <taxon>Metazoa</taxon>
        <taxon>Cnidaria</taxon>
        <taxon>Anthozoa</taxon>
        <taxon>Hexacorallia</taxon>
        <taxon>Actiniaria</taxon>
        <taxon>Aiptasiidae</taxon>
        <taxon>Exaiptasia</taxon>
    </lineage>
</organism>
<dbReference type="InterPro" id="IPR038577">
    <property type="entry name" value="GT10-like_C_sf"/>
</dbReference>
<evidence type="ECO:0000313" key="16">
    <source>
        <dbReference type="Proteomes" id="UP000887567"/>
    </source>
</evidence>
<dbReference type="GO" id="GO:0008417">
    <property type="term" value="F:fucosyltransferase activity"/>
    <property type="evidence" value="ECO:0007669"/>
    <property type="project" value="InterPro"/>
</dbReference>
<evidence type="ECO:0000256" key="2">
    <source>
        <dbReference type="ARBA" id="ARBA00004922"/>
    </source>
</evidence>
<sequence length="388" mass="45945">MTKPKTIRENGFLLDFQEDIQNLYHHFRYHAHCKVYPTRPLITDKQRFKRVLFYTPYFDNDIWPRAKLGSSWNLTREDGKACAHTCVISYNKCDLPFSDAVIFHEADLFRAHVLKSISIYRNPQQRWVYFTHENPQNANHDPSQYNGIFNWTVTYRRDSDVFYPDGYYREILSPDEIPKNHVTTNYAEPKDKLIVWAASHCGLLRDDVVHKIAHFLPLTVIGRCAKLFNQKTPNFCKRGSNDCSSFLRRFKFYLAFENAMCTDYITEKYWETPFDNNMVPIVLGSNYDFKVAIPGSYINILDFQNIEALVKYIEYLDRNDTAYNEYFQWKTKYTRIEPGEKSWTCQLCANIYNDSLPKKVYTNLGTYWGIDSNCNRSLESMIRSIIRE</sequence>
<dbReference type="GO" id="GO:0000139">
    <property type="term" value="C:Golgi membrane"/>
    <property type="evidence" value="ECO:0007669"/>
    <property type="project" value="UniProtKB-SubCell"/>
</dbReference>
<dbReference type="FunFam" id="3.40.50.11660:FF:000006">
    <property type="entry name" value="Alpha-(1,3)-fucosyltransferase C"/>
    <property type="match status" value="1"/>
</dbReference>
<keyword evidence="5 12" id="KW-0808">Transferase</keyword>
<comment type="pathway">
    <text evidence="2">Protein modification; protein glycosylation.</text>
</comment>
<dbReference type="OrthoDB" id="5951578at2759"/>
<evidence type="ECO:0000259" key="14">
    <source>
        <dbReference type="Pfam" id="PF17039"/>
    </source>
</evidence>
<dbReference type="GeneID" id="110254327"/>
<reference evidence="15" key="1">
    <citation type="submission" date="2022-11" db="UniProtKB">
        <authorList>
            <consortium name="EnsemblMetazoa"/>
        </authorList>
    </citation>
    <scope>IDENTIFICATION</scope>
</reference>
<evidence type="ECO:0000256" key="6">
    <source>
        <dbReference type="ARBA" id="ARBA00022692"/>
    </source>
</evidence>
<evidence type="ECO:0000256" key="3">
    <source>
        <dbReference type="ARBA" id="ARBA00008919"/>
    </source>
</evidence>
<dbReference type="OMA" id="CANIYND"/>
<keyword evidence="16" id="KW-1185">Reference proteome</keyword>
<comment type="subcellular location">
    <subcellularLocation>
        <location evidence="1">Golgi apparatus membrane</location>
        <topology evidence="1">Single-pass type II membrane protein</topology>
    </subcellularLocation>
    <subcellularLocation>
        <location evidence="12">Golgi apparatus</location>
        <location evidence="12">Golgi stack membrane</location>
        <topology evidence="12">Single-pass type II membrane protein</topology>
    </subcellularLocation>
</comment>
<keyword evidence="8" id="KW-1133">Transmembrane helix</keyword>
<dbReference type="RefSeq" id="XP_020916968.1">
    <property type="nucleotide sequence ID" value="XM_021061309.2"/>
</dbReference>
<keyword evidence="4 12" id="KW-0328">Glycosyltransferase</keyword>
<dbReference type="AlphaFoldDB" id="A0A913YB12"/>
<evidence type="ECO:0000256" key="4">
    <source>
        <dbReference type="ARBA" id="ARBA00022676"/>
    </source>
</evidence>
<feature type="domain" description="Fucosyltransferase N-terminal" evidence="14">
    <location>
        <begin position="71"/>
        <end position="164"/>
    </location>
</feature>
<dbReference type="PANTHER" id="PTHR48438:SF1">
    <property type="entry name" value="ALPHA-(1,3)-FUCOSYLTRANSFERASE C-RELATED"/>
    <property type="match status" value="1"/>
</dbReference>
<evidence type="ECO:0000313" key="15">
    <source>
        <dbReference type="EnsemblMetazoa" id="XP_020916968.1"/>
    </source>
</evidence>
<dbReference type="SUPFAM" id="SSF53756">
    <property type="entry name" value="UDP-Glycosyltransferase/glycogen phosphorylase"/>
    <property type="match status" value="1"/>
</dbReference>
<keyword evidence="6 12" id="KW-0812">Transmembrane</keyword>
<evidence type="ECO:0000259" key="13">
    <source>
        <dbReference type="Pfam" id="PF00852"/>
    </source>
</evidence>
<keyword evidence="9 12" id="KW-0333">Golgi apparatus</keyword>
<evidence type="ECO:0000256" key="9">
    <source>
        <dbReference type="ARBA" id="ARBA00023034"/>
    </source>
</evidence>
<keyword evidence="11" id="KW-0325">Glycoprotein</keyword>